<dbReference type="GO" id="GO:0034462">
    <property type="term" value="P:small-subunit processome assembly"/>
    <property type="evidence" value="ECO:0007669"/>
    <property type="project" value="TreeGrafter"/>
</dbReference>
<dbReference type="GO" id="GO:0003723">
    <property type="term" value="F:RNA binding"/>
    <property type="evidence" value="ECO:0007669"/>
    <property type="project" value="UniProtKB-UniRule"/>
</dbReference>
<dbReference type="InterPro" id="IPR035979">
    <property type="entry name" value="RBD_domain_sf"/>
</dbReference>
<keyword evidence="5" id="KW-0539">Nucleus</keyword>
<evidence type="ECO:0000313" key="9">
    <source>
        <dbReference type="EnsemblMetazoa" id="XP_020902700.1"/>
    </source>
</evidence>
<dbReference type="GeneID" id="110241196"/>
<dbReference type="AlphaFoldDB" id="A0A913XDA0"/>
<organism evidence="9 10">
    <name type="scientific">Exaiptasia diaphana</name>
    <name type="common">Tropical sea anemone</name>
    <name type="synonym">Aiptasia pulchella</name>
    <dbReference type="NCBI Taxonomy" id="2652724"/>
    <lineage>
        <taxon>Eukaryota</taxon>
        <taxon>Metazoa</taxon>
        <taxon>Cnidaria</taxon>
        <taxon>Anthozoa</taxon>
        <taxon>Hexacorallia</taxon>
        <taxon>Actiniaria</taxon>
        <taxon>Aiptasiidae</taxon>
        <taxon>Exaiptasia</taxon>
    </lineage>
</organism>
<dbReference type="GO" id="GO:0000480">
    <property type="term" value="P:endonucleolytic cleavage in 5'-ETS of tricistronic rRNA transcript (SSU-rRNA, 5.8S rRNA, LSU-rRNA)"/>
    <property type="evidence" value="ECO:0007669"/>
    <property type="project" value="TreeGrafter"/>
</dbReference>
<evidence type="ECO:0000256" key="4">
    <source>
        <dbReference type="ARBA" id="ARBA00022884"/>
    </source>
</evidence>
<dbReference type="GO" id="GO:0005730">
    <property type="term" value="C:nucleolus"/>
    <property type="evidence" value="ECO:0007669"/>
    <property type="project" value="UniProtKB-SubCell"/>
</dbReference>
<evidence type="ECO:0000256" key="7">
    <source>
        <dbReference type="SAM" id="MobiDB-lite"/>
    </source>
</evidence>
<dbReference type="CDD" id="cd12263">
    <property type="entry name" value="RRM_ABT1_like"/>
    <property type="match status" value="1"/>
</dbReference>
<evidence type="ECO:0000313" key="10">
    <source>
        <dbReference type="Proteomes" id="UP000887567"/>
    </source>
</evidence>
<evidence type="ECO:0000256" key="1">
    <source>
        <dbReference type="ARBA" id="ARBA00004604"/>
    </source>
</evidence>
<dbReference type="PANTHER" id="PTHR12311:SF7">
    <property type="entry name" value="ACTIVATOR OF BASAL TRANSCRIPTION 1"/>
    <property type="match status" value="1"/>
</dbReference>
<keyword evidence="10" id="KW-1185">Reference proteome</keyword>
<dbReference type="GO" id="GO:0000472">
    <property type="term" value="P:endonucleolytic cleavage to generate mature 5'-end of SSU-rRNA from (SSU-rRNA, 5.8S rRNA, LSU-rRNA)"/>
    <property type="evidence" value="ECO:0007669"/>
    <property type="project" value="TreeGrafter"/>
</dbReference>
<feature type="region of interest" description="Disordered" evidence="7">
    <location>
        <begin position="163"/>
        <end position="225"/>
    </location>
</feature>
<evidence type="ECO:0000259" key="8">
    <source>
        <dbReference type="PROSITE" id="PS50102"/>
    </source>
</evidence>
<evidence type="ECO:0000256" key="5">
    <source>
        <dbReference type="ARBA" id="ARBA00023242"/>
    </source>
</evidence>
<dbReference type="OrthoDB" id="287393at2759"/>
<dbReference type="InterPro" id="IPR039119">
    <property type="entry name" value="ABT1/Esf2"/>
</dbReference>
<comment type="similarity">
    <text evidence="2">Belongs to the ESF2/ABP1 family.</text>
</comment>
<feature type="domain" description="RRM" evidence="8">
    <location>
        <begin position="19"/>
        <end position="101"/>
    </location>
</feature>
<dbReference type="Pfam" id="PF00076">
    <property type="entry name" value="RRM_1"/>
    <property type="match status" value="1"/>
</dbReference>
<dbReference type="SUPFAM" id="SSF54928">
    <property type="entry name" value="RNA-binding domain, RBD"/>
    <property type="match status" value="1"/>
</dbReference>
<dbReference type="PANTHER" id="PTHR12311">
    <property type="entry name" value="ACTIVATOR OF BASAL TRANSCRIPTION 1"/>
    <property type="match status" value="1"/>
</dbReference>
<feature type="compositionally biased region" description="Polar residues" evidence="7">
    <location>
        <begin position="216"/>
        <end position="225"/>
    </location>
</feature>
<dbReference type="EnsemblMetazoa" id="XM_021047041.2">
    <property type="protein sequence ID" value="XP_020902700.1"/>
    <property type="gene ID" value="LOC110241196"/>
</dbReference>
<dbReference type="RefSeq" id="XP_020902700.1">
    <property type="nucleotide sequence ID" value="XM_021047041.2"/>
</dbReference>
<comment type="subcellular location">
    <subcellularLocation>
        <location evidence="1">Nucleus</location>
        <location evidence="1">Nucleolus</location>
    </subcellularLocation>
</comment>
<evidence type="ECO:0000256" key="6">
    <source>
        <dbReference type="PROSITE-ProRule" id="PRU00176"/>
    </source>
</evidence>
<keyword evidence="4 6" id="KW-0694">RNA-binding</keyword>
<protein>
    <recommendedName>
        <fullName evidence="3">Activator of basal transcription 1</fullName>
    </recommendedName>
</protein>
<proteinExistence type="inferred from homology"/>
<evidence type="ECO:0000256" key="3">
    <source>
        <dbReference type="ARBA" id="ARBA00020737"/>
    </source>
</evidence>
<accession>A0A913XDA0</accession>
<name>A0A913XDA0_EXADI</name>
<dbReference type="PROSITE" id="PS50102">
    <property type="entry name" value="RRM"/>
    <property type="match status" value="1"/>
</dbReference>
<sequence length="225" mass="26630">MSDTEEVEKNEERKERKPGIVYLSRFPPFMKPAKVRHIFSQYGEIGRLFLQPEDPTVRKKRKKSGGSGRKTFTEGWVEFKDKKVAKRVASSLNNTTIGGKKKSYYHDDIWNIKYLPRFLWGQLSEQIAFEKASREQRMRTEISQAKKDANYYIERVEKGKGFEAMEERKRKRNEKEIQEKHIRSFKQHKSLEETKKTEPESKKTKSNETSKLNTSLLSKIFTSKR</sequence>
<dbReference type="InterPro" id="IPR000504">
    <property type="entry name" value="RRM_dom"/>
</dbReference>
<dbReference type="InterPro" id="IPR012677">
    <property type="entry name" value="Nucleotide-bd_a/b_plait_sf"/>
</dbReference>
<dbReference type="OMA" id="ILAIPHC"/>
<dbReference type="Proteomes" id="UP000887567">
    <property type="component" value="Unplaced"/>
</dbReference>
<dbReference type="InterPro" id="IPR034353">
    <property type="entry name" value="ABT1/ESF2_RRM"/>
</dbReference>
<evidence type="ECO:0000256" key="2">
    <source>
        <dbReference type="ARBA" id="ARBA00005819"/>
    </source>
</evidence>
<dbReference type="KEGG" id="epa:110241196"/>
<reference evidence="9" key="1">
    <citation type="submission" date="2022-11" db="UniProtKB">
        <authorList>
            <consortium name="EnsemblMetazoa"/>
        </authorList>
    </citation>
    <scope>IDENTIFICATION</scope>
</reference>
<feature type="compositionally biased region" description="Basic and acidic residues" evidence="7">
    <location>
        <begin position="163"/>
        <end position="182"/>
    </location>
</feature>
<feature type="compositionally biased region" description="Basic and acidic residues" evidence="7">
    <location>
        <begin position="189"/>
        <end position="208"/>
    </location>
</feature>
<dbReference type="GO" id="GO:0000447">
    <property type="term" value="P:endonucleolytic cleavage in ITS1 to separate SSU-rRNA from 5.8S rRNA and LSU-rRNA from tricistronic rRNA transcript (SSU-rRNA, 5.8S rRNA, LSU-rRNA)"/>
    <property type="evidence" value="ECO:0007669"/>
    <property type="project" value="TreeGrafter"/>
</dbReference>
<dbReference type="Gene3D" id="3.30.70.330">
    <property type="match status" value="1"/>
</dbReference>